<feature type="transmembrane region" description="Helical" evidence="8">
    <location>
        <begin position="243"/>
        <end position="262"/>
    </location>
</feature>
<keyword evidence="6 8" id="KW-1133">Transmembrane helix</keyword>
<keyword evidence="5 8" id="KW-0812">Transmembrane</keyword>
<protein>
    <submittedName>
        <fullName evidence="10">Glycosyltransferase family 39 protein</fullName>
    </submittedName>
</protein>
<comment type="subcellular location">
    <subcellularLocation>
        <location evidence="1">Cell membrane</location>
        <topology evidence="1">Multi-pass membrane protein</topology>
    </subcellularLocation>
</comment>
<keyword evidence="7 8" id="KW-0472">Membrane</keyword>
<evidence type="ECO:0000256" key="3">
    <source>
        <dbReference type="ARBA" id="ARBA00022676"/>
    </source>
</evidence>
<proteinExistence type="predicted"/>
<gene>
    <name evidence="10" type="ORF">HGH91_11425</name>
</gene>
<keyword evidence="2" id="KW-1003">Cell membrane</keyword>
<evidence type="ECO:0000256" key="1">
    <source>
        <dbReference type="ARBA" id="ARBA00004651"/>
    </source>
</evidence>
<dbReference type="GO" id="GO:0009103">
    <property type="term" value="P:lipopolysaccharide biosynthetic process"/>
    <property type="evidence" value="ECO:0007669"/>
    <property type="project" value="UniProtKB-ARBA"/>
</dbReference>
<dbReference type="AlphaFoldDB" id="A0A847S7N0"/>
<dbReference type="PANTHER" id="PTHR33908">
    <property type="entry name" value="MANNOSYLTRANSFERASE YKCB-RELATED"/>
    <property type="match status" value="1"/>
</dbReference>
<dbReference type="GO" id="GO:0016763">
    <property type="term" value="F:pentosyltransferase activity"/>
    <property type="evidence" value="ECO:0007669"/>
    <property type="project" value="TreeGrafter"/>
</dbReference>
<dbReference type="Proteomes" id="UP000552864">
    <property type="component" value="Unassembled WGS sequence"/>
</dbReference>
<evidence type="ECO:0000256" key="7">
    <source>
        <dbReference type="ARBA" id="ARBA00023136"/>
    </source>
</evidence>
<feature type="domain" description="Glycosyltransferase RgtA/B/C/D-like" evidence="9">
    <location>
        <begin position="64"/>
        <end position="210"/>
    </location>
</feature>
<dbReference type="EMBL" id="JABAHZ010000002">
    <property type="protein sequence ID" value="NLR79240.1"/>
    <property type="molecule type" value="Genomic_DNA"/>
</dbReference>
<accession>A0A847S7N0</accession>
<evidence type="ECO:0000256" key="2">
    <source>
        <dbReference type="ARBA" id="ARBA00022475"/>
    </source>
</evidence>
<sequence>MPPRRTSLLLLLLIVIVKMVFQYLVLHPYYDLQRDEFLHLDLARHLSSGYLSVPPFTALNSIVIGWLGNSIFWIKFFPALYGALTMVLVWKIVELLGGSWFAQVLAALVYICSGMSRVNLLYQPNSFDILAWTSLFWCLLQYLHTSQSKWLLWMGVFTGVGILNKYNIGFLVVGMLGGLLLSSHRKIFRDKYLYISGLIALVIIAPNIIWQLQHGLPVIHHMKELNENQLVHVSRLNFIKDQFIFFIGGAFIVVAAFMGLIFHKPFRPYRVVLLIYGITIFLFTYLHAKSYYSLGLYPVLLAFGSVYWDRIFTHDWTHRLRILWVAAIIVPFALLLNAVFPVLLPAQIQQKAAKFQTLGVLRWEDGKDHALPQDFADMLGWQEMAAMALQAWEQIPKADQPYTLVLCENYGEAGALNFYNKGKMPEAVAFDADYVFWFPQMDTLRYIIKIGPAPDEKARRYISQVQQTGALQDTLCREYAFGIRAYLLSGLSPELPALIQQRLAKKQESYQDGMK</sequence>
<keyword evidence="11" id="KW-1185">Reference proteome</keyword>
<evidence type="ECO:0000256" key="8">
    <source>
        <dbReference type="SAM" id="Phobius"/>
    </source>
</evidence>
<feature type="transmembrane region" description="Helical" evidence="8">
    <location>
        <begin position="192"/>
        <end position="212"/>
    </location>
</feature>
<keyword evidence="4 10" id="KW-0808">Transferase</keyword>
<comment type="caution">
    <text evidence="10">The sequence shown here is derived from an EMBL/GenBank/DDBJ whole genome shotgun (WGS) entry which is preliminary data.</text>
</comment>
<dbReference type="Pfam" id="PF13231">
    <property type="entry name" value="PMT_2"/>
    <property type="match status" value="1"/>
</dbReference>
<dbReference type="InterPro" id="IPR050297">
    <property type="entry name" value="LipidA_mod_glycosyltrf_83"/>
</dbReference>
<evidence type="ECO:0000256" key="5">
    <source>
        <dbReference type="ARBA" id="ARBA00022692"/>
    </source>
</evidence>
<dbReference type="GO" id="GO:0005886">
    <property type="term" value="C:plasma membrane"/>
    <property type="evidence" value="ECO:0007669"/>
    <property type="project" value="UniProtKB-SubCell"/>
</dbReference>
<evidence type="ECO:0000256" key="4">
    <source>
        <dbReference type="ARBA" id="ARBA00022679"/>
    </source>
</evidence>
<feature type="transmembrane region" description="Helical" evidence="8">
    <location>
        <begin position="99"/>
        <end position="120"/>
    </location>
</feature>
<reference evidence="10 11" key="1">
    <citation type="submission" date="2020-04" db="EMBL/GenBank/DDBJ databases">
        <authorList>
            <person name="Yin C."/>
        </authorList>
    </citation>
    <scope>NUCLEOTIDE SEQUENCE [LARGE SCALE GENOMIC DNA]</scope>
    <source>
        <strain evidence="10 11">Ak56</strain>
    </source>
</reference>
<evidence type="ECO:0000313" key="11">
    <source>
        <dbReference type="Proteomes" id="UP000552864"/>
    </source>
</evidence>
<feature type="transmembrane region" description="Helical" evidence="8">
    <location>
        <begin position="269"/>
        <end position="288"/>
    </location>
</feature>
<keyword evidence="3" id="KW-0328">Glycosyltransferase</keyword>
<organism evidence="10 11">
    <name type="scientific">Chitinophaga eiseniae</name>
    <dbReference type="NCBI Taxonomy" id="634771"/>
    <lineage>
        <taxon>Bacteria</taxon>
        <taxon>Pseudomonadati</taxon>
        <taxon>Bacteroidota</taxon>
        <taxon>Chitinophagia</taxon>
        <taxon>Chitinophagales</taxon>
        <taxon>Chitinophagaceae</taxon>
        <taxon>Chitinophaga</taxon>
    </lineage>
</organism>
<feature type="transmembrane region" description="Helical" evidence="8">
    <location>
        <begin position="322"/>
        <end position="344"/>
    </location>
</feature>
<dbReference type="PANTHER" id="PTHR33908:SF11">
    <property type="entry name" value="MEMBRANE PROTEIN"/>
    <property type="match status" value="1"/>
</dbReference>
<evidence type="ECO:0000259" key="9">
    <source>
        <dbReference type="Pfam" id="PF13231"/>
    </source>
</evidence>
<name>A0A847S7N0_9BACT</name>
<feature type="transmembrane region" description="Helical" evidence="8">
    <location>
        <begin position="150"/>
        <end position="180"/>
    </location>
</feature>
<dbReference type="InterPro" id="IPR038731">
    <property type="entry name" value="RgtA/B/C-like"/>
</dbReference>
<evidence type="ECO:0000313" key="10">
    <source>
        <dbReference type="EMBL" id="NLR79240.1"/>
    </source>
</evidence>
<evidence type="ECO:0000256" key="6">
    <source>
        <dbReference type="ARBA" id="ARBA00022989"/>
    </source>
</evidence>